<feature type="signal peptide" evidence="1">
    <location>
        <begin position="1"/>
        <end position="18"/>
    </location>
</feature>
<evidence type="ECO:0000256" key="1">
    <source>
        <dbReference type="SAM" id="SignalP"/>
    </source>
</evidence>
<evidence type="ECO:0000313" key="2">
    <source>
        <dbReference type="EMBL" id="KAJ7743922.1"/>
    </source>
</evidence>
<organism evidence="2 3">
    <name type="scientific">Mycena maculata</name>
    <dbReference type="NCBI Taxonomy" id="230809"/>
    <lineage>
        <taxon>Eukaryota</taxon>
        <taxon>Fungi</taxon>
        <taxon>Dikarya</taxon>
        <taxon>Basidiomycota</taxon>
        <taxon>Agaricomycotina</taxon>
        <taxon>Agaricomycetes</taxon>
        <taxon>Agaricomycetidae</taxon>
        <taxon>Agaricales</taxon>
        <taxon>Marasmiineae</taxon>
        <taxon>Mycenaceae</taxon>
        <taxon>Mycena</taxon>
    </lineage>
</organism>
<accession>A0AAD7N3F5</accession>
<dbReference type="Proteomes" id="UP001215280">
    <property type="component" value="Unassembled WGS sequence"/>
</dbReference>
<feature type="chain" id="PRO_5042034490" evidence="1">
    <location>
        <begin position="19"/>
        <end position="70"/>
    </location>
</feature>
<dbReference type="AlphaFoldDB" id="A0AAD7N3F5"/>
<keyword evidence="1" id="KW-0732">Signal</keyword>
<gene>
    <name evidence="2" type="ORF">DFH07DRAFT_835149</name>
</gene>
<keyword evidence="3" id="KW-1185">Reference proteome</keyword>
<dbReference type="EMBL" id="JARJLG010000110">
    <property type="protein sequence ID" value="KAJ7743922.1"/>
    <property type="molecule type" value="Genomic_DNA"/>
</dbReference>
<evidence type="ECO:0000313" key="3">
    <source>
        <dbReference type="Proteomes" id="UP001215280"/>
    </source>
</evidence>
<proteinExistence type="predicted"/>
<comment type="caution">
    <text evidence="2">The sequence shown here is derived from an EMBL/GenBank/DDBJ whole genome shotgun (WGS) entry which is preliminary data.</text>
</comment>
<reference evidence="2" key="1">
    <citation type="submission" date="2023-03" db="EMBL/GenBank/DDBJ databases">
        <title>Massive genome expansion in bonnet fungi (Mycena s.s.) driven by repeated elements and novel gene families across ecological guilds.</title>
        <authorList>
            <consortium name="Lawrence Berkeley National Laboratory"/>
            <person name="Harder C.B."/>
            <person name="Miyauchi S."/>
            <person name="Viragh M."/>
            <person name="Kuo A."/>
            <person name="Thoen E."/>
            <person name="Andreopoulos B."/>
            <person name="Lu D."/>
            <person name="Skrede I."/>
            <person name="Drula E."/>
            <person name="Henrissat B."/>
            <person name="Morin E."/>
            <person name="Kohler A."/>
            <person name="Barry K."/>
            <person name="LaButti K."/>
            <person name="Morin E."/>
            <person name="Salamov A."/>
            <person name="Lipzen A."/>
            <person name="Mereny Z."/>
            <person name="Hegedus B."/>
            <person name="Baldrian P."/>
            <person name="Stursova M."/>
            <person name="Weitz H."/>
            <person name="Taylor A."/>
            <person name="Grigoriev I.V."/>
            <person name="Nagy L.G."/>
            <person name="Martin F."/>
            <person name="Kauserud H."/>
        </authorList>
    </citation>
    <scope>NUCLEOTIDE SEQUENCE</scope>
    <source>
        <strain evidence="2">CBHHK188m</strain>
    </source>
</reference>
<sequence length="70" mass="7697">MHFPLSLGVLTIVSLAVARDDRCAVCPQKVVGPGNATYTFVMREIQPTNVVCGSAYYLDLTSRRSDFFPT</sequence>
<protein>
    <submittedName>
        <fullName evidence="2">Uncharacterized protein</fullName>
    </submittedName>
</protein>
<name>A0AAD7N3F5_9AGAR</name>